<evidence type="ECO:0000313" key="6">
    <source>
        <dbReference type="EMBL" id="CAD7252089.1"/>
    </source>
</evidence>
<dbReference type="InterPro" id="IPR013806">
    <property type="entry name" value="Kringle-like"/>
</dbReference>
<dbReference type="Gene3D" id="2.40.20.10">
    <property type="entry name" value="Plasminogen Kringle 4"/>
    <property type="match status" value="4"/>
</dbReference>
<keyword evidence="7" id="KW-1185">Reference proteome</keyword>
<dbReference type="PANTHER" id="PTHR24261:SF13">
    <property type="entry name" value="PLASMINOGEN"/>
    <property type="match status" value="1"/>
</dbReference>
<dbReference type="SMART" id="SM00130">
    <property type="entry name" value="KR"/>
    <property type="match status" value="4"/>
</dbReference>
<evidence type="ECO:0000256" key="1">
    <source>
        <dbReference type="ARBA" id="ARBA00022572"/>
    </source>
</evidence>
<dbReference type="InterPro" id="IPR050759">
    <property type="entry name" value="Serine_protease_kringle"/>
</dbReference>
<dbReference type="InterPro" id="IPR000001">
    <property type="entry name" value="Kringle"/>
</dbReference>
<feature type="region of interest" description="Disordered" evidence="4">
    <location>
        <begin position="875"/>
        <end position="894"/>
    </location>
</feature>
<gene>
    <name evidence="6" type="ORF">DSTB1V02_LOCUS11850</name>
</gene>
<dbReference type="Pfam" id="PF00051">
    <property type="entry name" value="Kringle"/>
    <property type="match status" value="4"/>
</dbReference>
<dbReference type="InterPro" id="IPR038178">
    <property type="entry name" value="Kringle_sf"/>
</dbReference>
<feature type="disulfide bond" evidence="3">
    <location>
        <begin position="1317"/>
        <end position="1356"/>
    </location>
</feature>
<dbReference type="PANTHER" id="PTHR24261">
    <property type="entry name" value="PLASMINOGEN-RELATED"/>
    <property type="match status" value="1"/>
</dbReference>
<name>A0A7R9ADB7_9CRUS</name>
<evidence type="ECO:0000259" key="5">
    <source>
        <dbReference type="PROSITE" id="PS50070"/>
    </source>
</evidence>
<dbReference type="EMBL" id="CAJPEV010004099">
    <property type="protein sequence ID" value="CAG0901172.1"/>
    <property type="molecule type" value="Genomic_DNA"/>
</dbReference>
<feature type="disulfide bond" evidence="3">
    <location>
        <begin position="1258"/>
        <end position="1281"/>
    </location>
</feature>
<keyword evidence="2 3" id="KW-1015">Disulfide bond</keyword>
<protein>
    <recommendedName>
        <fullName evidence="5">Kringle domain-containing protein</fullName>
    </recommendedName>
</protein>
<dbReference type="EMBL" id="LR903616">
    <property type="protein sequence ID" value="CAD7252089.1"/>
    <property type="molecule type" value="Genomic_DNA"/>
</dbReference>
<dbReference type="SUPFAM" id="SSF57440">
    <property type="entry name" value="Kringle-like"/>
    <property type="match status" value="4"/>
</dbReference>
<dbReference type="InterPro" id="IPR018056">
    <property type="entry name" value="Kringle_CS"/>
</dbReference>
<dbReference type="PROSITE" id="PS50070">
    <property type="entry name" value="KRINGLE_2"/>
    <property type="match status" value="4"/>
</dbReference>
<reference evidence="6" key="1">
    <citation type="submission" date="2020-11" db="EMBL/GenBank/DDBJ databases">
        <authorList>
            <person name="Tran Van P."/>
        </authorList>
    </citation>
    <scope>NUCLEOTIDE SEQUENCE</scope>
</reference>
<dbReference type="OrthoDB" id="1915767at2759"/>
<keyword evidence="1 3" id="KW-0420">Kringle</keyword>
<dbReference type="Proteomes" id="UP000677054">
    <property type="component" value="Unassembled WGS sequence"/>
</dbReference>
<comment type="caution">
    <text evidence="3">Lacks conserved residue(s) required for the propagation of feature annotation.</text>
</comment>
<dbReference type="PRINTS" id="PR00018">
    <property type="entry name" value="KRINGLE"/>
</dbReference>
<feature type="domain" description="Kringle" evidence="5">
    <location>
        <begin position="1300"/>
        <end position="1371"/>
    </location>
</feature>
<feature type="domain" description="Kringle" evidence="5">
    <location>
        <begin position="1202"/>
        <end position="1286"/>
    </location>
</feature>
<feature type="domain" description="Kringle" evidence="5">
    <location>
        <begin position="67"/>
        <end position="149"/>
    </location>
</feature>
<evidence type="ECO:0000313" key="7">
    <source>
        <dbReference type="Proteomes" id="UP000677054"/>
    </source>
</evidence>
<proteinExistence type="predicted"/>
<evidence type="ECO:0000256" key="3">
    <source>
        <dbReference type="PROSITE-ProRule" id="PRU00121"/>
    </source>
</evidence>
<organism evidence="6">
    <name type="scientific">Darwinula stevensoni</name>
    <dbReference type="NCBI Taxonomy" id="69355"/>
    <lineage>
        <taxon>Eukaryota</taxon>
        <taxon>Metazoa</taxon>
        <taxon>Ecdysozoa</taxon>
        <taxon>Arthropoda</taxon>
        <taxon>Crustacea</taxon>
        <taxon>Oligostraca</taxon>
        <taxon>Ostracoda</taxon>
        <taxon>Podocopa</taxon>
        <taxon>Podocopida</taxon>
        <taxon>Darwinulocopina</taxon>
        <taxon>Darwinuloidea</taxon>
        <taxon>Darwinulidae</taxon>
        <taxon>Darwinula</taxon>
    </lineage>
</organism>
<dbReference type="CDD" id="cd00108">
    <property type="entry name" value="KR"/>
    <property type="match status" value="1"/>
</dbReference>
<dbReference type="PROSITE" id="PS00021">
    <property type="entry name" value="KRINGLE_1"/>
    <property type="match status" value="3"/>
</dbReference>
<sequence length="1377" mass="155001">MTLVLSLRLEVTVKRAGSLSSLSGTSIDTPSLVGVAAVCAEVTGEGVVKAVCGSGVWEAPECKRTQQGAEYLGTQNKAISGSPCLAWLRQESVSPEDTFAIVGQGFPDTITDKHNYCRNPIAKPGGSWCNVQGPTGSKENWEYCDVRFCAVEDARKTCETEDRCASMSGHDHEDHALDSFMDVEHLEPSSQDHERAIGGFINSQSPSDHESSIVGTVIEEESDEFRVASLALHLREVKKIPSSTVAFMMGEVKSIVETSSANLKDAFTCASSVFRLDKYVKQNFMFVPPEEMLYDHGFSETYQYVSVLKTLSTMLQCRGVLEEVLCGHQSMDEFMQDFLDGNGFKGNNFFDGEPSKLQVVLYLDDVTVGNPLRSRQNHGYPKVGFGAALFPLLQKVKTLESVGMHASIQGHIHHFYGTIIMVVADNLASHSLGGLFESFTSNRPCRFCLIHRKDMQDGKVGAKRTSQSHTEHVKLVHDVPELSSVYGVKSFCLLDELTHFSYVGSSPSDITHDLLEGVAVDLLAMVVNASIEAGFISMESLEYVVENFPYLLSHKVDKPTGLRFTHPFKPSLTAAQMACFVHLLPLMIGALIPIDFEPWKVFILFLDILDRVYSPRVYSPRVSRRDALVLKDLIEEFWEAVLEVFPGYKLKPKEASVRDAFGIPLNRGILLQAYNGEFEDFVDICYDHLNDCQAKRLKVIIQGSVQNLGNPSNIIPQASCVLRDIHSGHNGLLNESLDHVPLGCLPNGDQVNELESIGLHGAKEVQLQRSDMCIGVSMNSSQGSDIAFSEVGMQVNGVISVQEEDLRKKQKGIILDALMQRVMQYTMTPLPDQYRDVCISLVEEYPQWIPKGLSSIDAKNVWTERLSIRFRNARQRDSDHTPFKRPKLHTQQDSAVAKGRPAWGVLNYLPTEETPGEDDSTIICHINWMKRENLKKRQDGLGIKVRMDRTFTDRRKKIVNEKLSIHSLMETYPCLFSAEEFRNEAQRLFGADMHFRSSCELPNLLLKVKKAVKPLKDVLNCDVPSSELYGLLCSHFKEPPCLISYSPSMSLAQNFMDFCALTSKSLHASSVIHHLVVPPKLLILSLQKPLECRLTTEGLENAGFKNTDADGRKCQPWLGRANDKRFSVMNIMTISDEGIDSSHNYCRNPDADSNGPWCFIEEGNDERWGHCMVPFCYQLYERIAVEGKPAEGYPECLQTAMGKEYIGTTRITKTGKPCLRWDSKPYGIPEDFVLDEYHEEHYEAHFRFGNSTLHQDFCRNPTSRQQHWCFVQDPGIEWEFCQIPFCPNYPNKMECKWTNEGEEYAGTRNRTVSGLPCMLWGVSESAMLFLRFPEEMRSEKHNYCRNPSMIDREPFCYTSLLNMETCGIPFCPFHYLN</sequence>
<feature type="domain" description="Kringle" evidence="5">
    <location>
        <begin position="1097"/>
        <end position="1176"/>
    </location>
</feature>
<evidence type="ECO:0000256" key="4">
    <source>
        <dbReference type="SAM" id="MobiDB-lite"/>
    </source>
</evidence>
<evidence type="ECO:0000256" key="2">
    <source>
        <dbReference type="ARBA" id="ARBA00023157"/>
    </source>
</evidence>
<accession>A0A7R9ADB7</accession>